<dbReference type="Pfam" id="PF16113">
    <property type="entry name" value="ECH_2"/>
    <property type="match status" value="1"/>
</dbReference>
<dbReference type="InterPro" id="IPR032259">
    <property type="entry name" value="HIBYL-CoA-H"/>
</dbReference>
<proteinExistence type="predicted"/>
<dbReference type="InterPro" id="IPR045004">
    <property type="entry name" value="ECH_dom"/>
</dbReference>
<dbReference type="PANTHER" id="PTHR43176">
    <property type="entry name" value="3-HYDROXYISOBUTYRYL-COA HYDROLASE-RELATED"/>
    <property type="match status" value="1"/>
</dbReference>
<evidence type="ECO:0000313" key="5">
    <source>
        <dbReference type="EMBL" id="MBW0483055.1"/>
    </source>
</evidence>
<dbReference type="GO" id="GO:0005739">
    <property type="term" value="C:mitochondrion"/>
    <property type="evidence" value="ECO:0007669"/>
    <property type="project" value="TreeGrafter"/>
</dbReference>
<dbReference type="EMBL" id="AVOT02007057">
    <property type="protein sequence ID" value="MBW0483055.1"/>
    <property type="molecule type" value="Genomic_DNA"/>
</dbReference>
<comment type="catalytic activity">
    <reaction evidence="1">
        <text>3-hydroxy-2-methylpropanoyl-CoA + H2O = 3-hydroxy-2-methylpropanoate + CoA + H(+)</text>
        <dbReference type="Rhea" id="RHEA:20888"/>
        <dbReference type="ChEBI" id="CHEBI:11805"/>
        <dbReference type="ChEBI" id="CHEBI:15377"/>
        <dbReference type="ChEBI" id="CHEBI:15378"/>
        <dbReference type="ChEBI" id="CHEBI:57287"/>
        <dbReference type="ChEBI" id="CHEBI:57340"/>
        <dbReference type="EC" id="3.1.2.4"/>
    </reaction>
</comment>
<dbReference type="PANTHER" id="PTHR43176:SF3">
    <property type="entry name" value="3-HYDROXYISOBUTYRYL-COA HYDROLASE, MITOCHONDRIAL"/>
    <property type="match status" value="1"/>
</dbReference>
<dbReference type="SUPFAM" id="SSF52096">
    <property type="entry name" value="ClpP/crotonase"/>
    <property type="match status" value="1"/>
</dbReference>
<comment type="caution">
    <text evidence="5">The sequence shown here is derived from an EMBL/GenBank/DDBJ whole genome shotgun (WGS) entry which is preliminary data.</text>
</comment>
<gene>
    <name evidence="5" type="ORF">O181_022770</name>
</gene>
<keyword evidence="3" id="KW-0378">Hydrolase</keyword>
<dbReference type="InterPro" id="IPR029045">
    <property type="entry name" value="ClpP/crotonase-like_dom_sf"/>
</dbReference>
<accession>A0A9Q3GYF2</accession>
<evidence type="ECO:0000256" key="2">
    <source>
        <dbReference type="ARBA" id="ARBA00011915"/>
    </source>
</evidence>
<dbReference type="NCBIfam" id="NF004127">
    <property type="entry name" value="PRK05617.1"/>
    <property type="match status" value="1"/>
</dbReference>
<keyword evidence="6" id="KW-1185">Reference proteome</keyword>
<protein>
    <recommendedName>
        <fullName evidence="2">3-hydroxyisobutyryl-CoA hydrolase</fullName>
        <ecNumber evidence="2">3.1.2.4</ecNumber>
    </recommendedName>
</protein>
<dbReference type="OrthoDB" id="1737613at2759"/>
<dbReference type="EC" id="3.1.2.4" evidence="2"/>
<dbReference type="GO" id="GO:0003860">
    <property type="term" value="F:3-hydroxyisobutyryl-CoA hydrolase activity"/>
    <property type="evidence" value="ECO:0007669"/>
    <property type="project" value="UniProtKB-EC"/>
</dbReference>
<evidence type="ECO:0000256" key="1">
    <source>
        <dbReference type="ARBA" id="ARBA00001709"/>
    </source>
</evidence>
<evidence type="ECO:0000313" key="6">
    <source>
        <dbReference type="Proteomes" id="UP000765509"/>
    </source>
</evidence>
<feature type="domain" description="Enoyl-CoA hydratase/isomerase" evidence="4">
    <location>
        <begin position="97"/>
        <end position="448"/>
    </location>
</feature>
<sequence length="550" mass="61584">MTSLISTSASIQRFHSKGILISKQICLHSSLRNSVFQRSFHHPTKSILPLMNKQSNYSSLSRISMIERHISHSGSKSAGMSLSNQPLVLAKTDANFRSLTLNRPKALNALNHEMIDLISNEIVKWERSDEAKIVILKGIGRAFCAGGDVVSVVSLAESNVQEKQKLAASFFQSEYQLDSFIAKMSTPVVCFLDGITMGGGLGLSIHTPFRIATENTRVAMPETTIGLFPDVGATFFLPRLDGELGTYLGLTSTNLYGWAAYQAGFASHYVPSASLPALEERLSALSPTATHDRINDAINEFSADVIDGNSSNPTYELTGFHRQAIDHCFGRDTVEEIVGELEAIERGHLFFEHPSLREWAQKTRETILNRSPTSCKLTLMALREGRKLSIDECFLMEMRLAATCCDFNVHQDFVIGTRHLLVEKKKTRANWNPESLEEVDPHILQRLFFSSKPEPTTHVLPLKFIETQVRSYKSYPHANFSLPSEEIIKQHVIGSVKGSGDFAVTKRELIDIIQRKYQDKVGVKEKVKEVLSRRAIEKGEKEGNVLKWRY</sequence>
<name>A0A9Q3GYF2_9BASI</name>
<evidence type="ECO:0000259" key="4">
    <source>
        <dbReference type="Pfam" id="PF16113"/>
    </source>
</evidence>
<evidence type="ECO:0000256" key="3">
    <source>
        <dbReference type="ARBA" id="ARBA00022801"/>
    </source>
</evidence>
<organism evidence="5 6">
    <name type="scientific">Austropuccinia psidii MF-1</name>
    <dbReference type="NCBI Taxonomy" id="1389203"/>
    <lineage>
        <taxon>Eukaryota</taxon>
        <taxon>Fungi</taxon>
        <taxon>Dikarya</taxon>
        <taxon>Basidiomycota</taxon>
        <taxon>Pucciniomycotina</taxon>
        <taxon>Pucciniomycetes</taxon>
        <taxon>Pucciniales</taxon>
        <taxon>Sphaerophragmiaceae</taxon>
        <taxon>Austropuccinia</taxon>
    </lineage>
</organism>
<reference evidence="5" key="1">
    <citation type="submission" date="2021-03" db="EMBL/GenBank/DDBJ databases">
        <title>Draft genome sequence of rust myrtle Austropuccinia psidii MF-1, a brazilian biotype.</title>
        <authorList>
            <person name="Quecine M.C."/>
            <person name="Pachon D.M.R."/>
            <person name="Bonatelli M.L."/>
            <person name="Correr F.H."/>
            <person name="Franceschini L.M."/>
            <person name="Leite T.F."/>
            <person name="Margarido G.R.A."/>
            <person name="Almeida C.A."/>
            <person name="Ferrarezi J.A."/>
            <person name="Labate C.A."/>
        </authorList>
    </citation>
    <scope>NUCLEOTIDE SEQUENCE</scope>
    <source>
        <strain evidence="5">MF-1</strain>
    </source>
</reference>
<dbReference type="FunFam" id="3.90.226.10:FF:000080">
    <property type="entry name" value="3-hydroxyisobutyryl-CoA hydrolase, mitochondrial"/>
    <property type="match status" value="1"/>
</dbReference>
<dbReference type="Gene3D" id="3.90.226.10">
    <property type="entry name" value="2-enoyl-CoA Hydratase, Chain A, domain 1"/>
    <property type="match status" value="1"/>
</dbReference>
<dbReference type="GO" id="GO:0006574">
    <property type="term" value="P:L-valine catabolic process"/>
    <property type="evidence" value="ECO:0007669"/>
    <property type="project" value="TreeGrafter"/>
</dbReference>
<dbReference type="AlphaFoldDB" id="A0A9Q3GYF2"/>
<dbReference type="Proteomes" id="UP000765509">
    <property type="component" value="Unassembled WGS sequence"/>
</dbReference>
<dbReference type="CDD" id="cd06558">
    <property type="entry name" value="crotonase-like"/>
    <property type="match status" value="1"/>
</dbReference>